<dbReference type="AlphaFoldDB" id="A0A0W8FBA0"/>
<dbReference type="Pfam" id="PF00515">
    <property type="entry name" value="TPR_1"/>
    <property type="match status" value="1"/>
</dbReference>
<keyword evidence="3" id="KW-0472">Membrane</keyword>
<keyword evidence="2" id="KW-0802">TPR repeat</keyword>
<protein>
    <submittedName>
        <fullName evidence="4">Gtp cyclohydrolase iii (Methanopterin)</fullName>
    </submittedName>
</protein>
<gene>
    <name evidence="4" type="ORF">ASZ90_012405</name>
</gene>
<keyword evidence="4" id="KW-0378">Hydrolase</keyword>
<accession>A0A0W8FBA0</accession>
<dbReference type="SUPFAM" id="SSF48452">
    <property type="entry name" value="TPR-like"/>
    <property type="match status" value="1"/>
</dbReference>
<name>A0A0W8FBA0_9ZZZZ</name>
<dbReference type="PANTHER" id="PTHR44943">
    <property type="entry name" value="CELLULOSE SYNTHASE OPERON PROTEIN C"/>
    <property type="match status" value="1"/>
</dbReference>
<evidence type="ECO:0000256" key="1">
    <source>
        <dbReference type="ARBA" id="ARBA00022737"/>
    </source>
</evidence>
<dbReference type="PANTHER" id="PTHR44943:SF8">
    <property type="entry name" value="TPR REPEAT-CONTAINING PROTEIN MJ0263"/>
    <property type="match status" value="1"/>
</dbReference>
<sequence length="569" mass="63520">MDIRSMHKEINLNGIRAIWRDFKLTICFFVVILIIISTLFLFYFIEDSILLTSSLSIIDIASIAIGLFGLFTALWSIQSTTISFKEIQADYWNTRGIDKLNIKKYHDAHQAYDKAIAIDPLSIKYCINKASALLEQGSIYREKSLLVNALNIINDVIEKGPKYPTTYKKNTSQERKAEQEYANAIKTKCDILFQLANVSEPISKSTQVLQYYSNFPHIRFKSHRLNCDSISNINPRAELPSRQALLECAIKASNAAIDKYPKGNPEIPGAYVSKGNALKSLGKYDDAIAAYDKAITSWETIGRDPNSVVAWIGKGQTLVDKGNAFASNGNHNAAASSYEEALEAYEKAIELKPDSAKIWLNKGNVLQAQKKYIEAIHSYDKAIQFDPLNQDACIQRGNALIDQAKDLDAVIAGRIWSYTSDTALLQRSYCYIEALRSYDIAIDISPHDKVAWDNKGNVLRYQGKYDDGIQAHDKAIMLDPHYALAWGNKGITLIHQGKYEDAIEILKVAISLDAQQASAWNSMGSALAYQGKYEDASKAFDEAIRIDPKNAAALNNKGNILKLLANCKK</sequence>
<dbReference type="InterPro" id="IPR019734">
    <property type="entry name" value="TPR_rpt"/>
</dbReference>
<evidence type="ECO:0000256" key="2">
    <source>
        <dbReference type="ARBA" id="ARBA00022803"/>
    </source>
</evidence>
<dbReference type="PROSITE" id="PS50005">
    <property type="entry name" value="TPR"/>
    <property type="match status" value="6"/>
</dbReference>
<dbReference type="SMART" id="SM00028">
    <property type="entry name" value="TPR"/>
    <property type="match status" value="9"/>
</dbReference>
<dbReference type="InterPro" id="IPR011990">
    <property type="entry name" value="TPR-like_helical_dom_sf"/>
</dbReference>
<feature type="transmembrane region" description="Helical" evidence="3">
    <location>
        <begin position="21"/>
        <end position="45"/>
    </location>
</feature>
<dbReference type="EMBL" id="LNQE01001416">
    <property type="protein sequence ID" value="KUG17874.1"/>
    <property type="molecule type" value="Genomic_DNA"/>
</dbReference>
<keyword evidence="1" id="KW-0677">Repeat</keyword>
<dbReference type="PROSITE" id="PS50293">
    <property type="entry name" value="TPR_REGION"/>
    <property type="match status" value="2"/>
</dbReference>
<comment type="caution">
    <text evidence="4">The sequence shown here is derived from an EMBL/GenBank/DDBJ whole genome shotgun (WGS) entry which is preliminary data.</text>
</comment>
<reference evidence="4" key="1">
    <citation type="journal article" date="2015" name="Proc. Natl. Acad. Sci. U.S.A.">
        <title>Networks of energetic and metabolic interactions define dynamics in microbial communities.</title>
        <authorList>
            <person name="Embree M."/>
            <person name="Liu J.K."/>
            <person name="Al-Bassam M.M."/>
            <person name="Zengler K."/>
        </authorList>
    </citation>
    <scope>NUCLEOTIDE SEQUENCE</scope>
</reference>
<keyword evidence="3" id="KW-0812">Transmembrane</keyword>
<dbReference type="InterPro" id="IPR051685">
    <property type="entry name" value="Ycf3/AcsC/BcsC/TPR_MFPF"/>
</dbReference>
<organism evidence="4">
    <name type="scientific">hydrocarbon metagenome</name>
    <dbReference type="NCBI Taxonomy" id="938273"/>
    <lineage>
        <taxon>unclassified sequences</taxon>
        <taxon>metagenomes</taxon>
        <taxon>ecological metagenomes</taxon>
    </lineage>
</organism>
<dbReference type="Gene3D" id="1.25.40.10">
    <property type="entry name" value="Tetratricopeptide repeat domain"/>
    <property type="match status" value="5"/>
</dbReference>
<evidence type="ECO:0000313" key="4">
    <source>
        <dbReference type="EMBL" id="KUG17874.1"/>
    </source>
</evidence>
<dbReference type="GO" id="GO:0016787">
    <property type="term" value="F:hydrolase activity"/>
    <property type="evidence" value="ECO:0007669"/>
    <property type="project" value="UniProtKB-KW"/>
</dbReference>
<proteinExistence type="predicted"/>
<feature type="transmembrane region" description="Helical" evidence="3">
    <location>
        <begin position="57"/>
        <end position="77"/>
    </location>
</feature>
<keyword evidence="3" id="KW-1133">Transmembrane helix</keyword>
<dbReference type="Pfam" id="PF14559">
    <property type="entry name" value="TPR_19"/>
    <property type="match status" value="1"/>
</dbReference>
<dbReference type="Pfam" id="PF13414">
    <property type="entry name" value="TPR_11"/>
    <property type="match status" value="2"/>
</dbReference>
<evidence type="ECO:0000256" key="3">
    <source>
        <dbReference type="SAM" id="Phobius"/>
    </source>
</evidence>